<feature type="compositionally biased region" description="Acidic residues" evidence="5">
    <location>
        <begin position="13"/>
        <end position="22"/>
    </location>
</feature>
<evidence type="ECO:0000256" key="4">
    <source>
        <dbReference type="SAM" id="Coils"/>
    </source>
</evidence>
<dbReference type="OMA" id="SYTEYHC"/>
<dbReference type="Gene3D" id="2.130.10.10">
    <property type="entry name" value="YVTN repeat-like/Quinoprotein amine dehydrogenase"/>
    <property type="match status" value="3"/>
</dbReference>
<evidence type="ECO:0000256" key="1">
    <source>
        <dbReference type="ARBA" id="ARBA00022574"/>
    </source>
</evidence>
<reference evidence="6" key="1">
    <citation type="submission" date="2022-01" db="UniProtKB">
        <authorList>
            <consortium name="EnsemblMetazoa"/>
        </authorList>
    </citation>
    <scope>IDENTIFICATION</scope>
</reference>
<organism evidence="6 7">
    <name type="scientific">Cimex lectularius</name>
    <name type="common">Bed bug</name>
    <name type="synonym">Acanthia lectularia</name>
    <dbReference type="NCBI Taxonomy" id="79782"/>
    <lineage>
        <taxon>Eukaryota</taxon>
        <taxon>Metazoa</taxon>
        <taxon>Ecdysozoa</taxon>
        <taxon>Arthropoda</taxon>
        <taxon>Hexapoda</taxon>
        <taxon>Insecta</taxon>
        <taxon>Pterygota</taxon>
        <taxon>Neoptera</taxon>
        <taxon>Paraneoptera</taxon>
        <taxon>Hemiptera</taxon>
        <taxon>Heteroptera</taxon>
        <taxon>Panheteroptera</taxon>
        <taxon>Cimicomorpha</taxon>
        <taxon>Cimicidae</taxon>
        <taxon>Cimex</taxon>
    </lineage>
</organism>
<dbReference type="InterPro" id="IPR052993">
    <property type="entry name" value="CFA-57"/>
</dbReference>
<feature type="region of interest" description="Disordered" evidence="5">
    <location>
        <begin position="1"/>
        <end position="22"/>
    </location>
</feature>
<dbReference type="PROSITE" id="PS00678">
    <property type="entry name" value="WD_REPEATS_1"/>
    <property type="match status" value="1"/>
</dbReference>
<dbReference type="PANTHER" id="PTHR32215:SF0">
    <property type="entry name" value="CILIA- AND FLAGELLA-ASSOCIATED PROTEIN 57"/>
    <property type="match status" value="1"/>
</dbReference>
<dbReference type="OrthoDB" id="10251741at2759"/>
<dbReference type="GeneID" id="106667547"/>
<dbReference type="Pfam" id="PF00400">
    <property type="entry name" value="WD40"/>
    <property type="match status" value="1"/>
</dbReference>
<dbReference type="RefSeq" id="XP_014251047.1">
    <property type="nucleotide sequence ID" value="XM_014395561.2"/>
</dbReference>
<keyword evidence="2" id="KW-0677">Repeat</keyword>
<feature type="coiled-coil region" evidence="4">
    <location>
        <begin position="856"/>
        <end position="886"/>
    </location>
</feature>
<dbReference type="AlphaFoldDB" id="A0A8I6RT74"/>
<dbReference type="SMART" id="SM00320">
    <property type="entry name" value="WD40"/>
    <property type="match status" value="4"/>
</dbReference>
<accession>A0A8I6RT74</accession>
<keyword evidence="7" id="KW-1185">Reference proteome</keyword>
<keyword evidence="4" id="KW-0175">Coiled coil</keyword>
<feature type="repeat" description="WD" evidence="3">
    <location>
        <begin position="648"/>
        <end position="681"/>
    </location>
</feature>
<evidence type="ECO:0000313" key="7">
    <source>
        <dbReference type="Proteomes" id="UP000494040"/>
    </source>
</evidence>
<protein>
    <recommendedName>
        <fullName evidence="8">WD repeat-containing protein 55 homolog</fullName>
    </recommendedName>
</protein>
<evidence type="ECO:0000313" key="6">
    <source>
        <dbReference type="EnsemblMetazoa" id="XP_014251047.1"/>
    </source>
</evidence>
<dbReference type="Proteomes" id="UP000494040">
    <property type="component" value="Unassembled WGS sequence"/>
</dbReference>
<dbReference type="EnsemblMetazoa" id="XM_014395561.2">
    <property type="protein sequence ID" value="XP_014251047.1"/>
    <property type="gene ID" value="LOC106667547"/>
</dbReference>
<dbReference type="PROSITE" id="PS50082">
    <property type="entry name" value="WD_REPEATS_2"/>
    <property type="match status" value="2"/>
</dbReference>
<dbReference type="PANTHER" id="PTHR32215">
    <property type="entry name" value="CILIA- AND FLAGELLA-ASSOCIATED PROTEIN 57"/>
    <property type="match status" value="1"/>
</dbReference>
<dbReference type="KEGG" id="clec:106667547"/>
<keyword evidence="1 3" id="KW-0853">WD repeat</keyword>
<dbReference type="InterPro" id="IPR019775">
    <property type="entry name" value="WD40_repeat_CS"/>
</dbReference>
<name>A0A8I6RT74_CIMLE</name>
<evidence type="ECO:0000256" key="3">
    <source>
        <dbReference type="PROSITE-ProRule" id="PRU00221"/>
    </source>
</evidence>
<dbReference type="InterPro" id="IPR036322">
    <property type="entry name" value="WD40_repeat_dom_sf"/>
</dbReference>
<dbReference type="InterPro" id="IPR001680">
    <property type="entry name" value="WD40_rpt"/>
</dbReference>
<evidence type="ECO:0008006" key="8">
    <source>
        <dbReference type="Google" id="ProtNLM"/>
    </source>
</evidence>
<dbReference type="InterPro" id="IPR015943">
    <property type="entry name" value="WD40/YVTN_repeat-like_dom_sf"/>
</dbReference>
<dbReference type="SUPFAM" id="SSF50978">
    <property type="entry name" value="WD40 repeat-like"/>
    <property type="match status" value="2"/>
</dbReference>
<feature type="repeat" description="WD" evidence="3">
    <location>
        <begin position="522"/>
        <end position="558"/>
    </location>
</feature>
<evidence type="ECO:0000256" key="5">
    <source>
        <dbReference type="SAM" id="MobiDB-lite"/>
    </source>
</evidence>
<proteinExistence type="predicted"/>
<evidence type="ECO:0000256" key="2">
    <source>
        <dbReference type="ARBA" id="ARBA00022737"/>
    </source>
</evidence>
<sequence length="1244" mass="143510">MPTPDNSKMKSDEESEESEESFTNECFRLKPRRYCGTSNLLKNDLHFVDKKTVASLSGRVIVFNNLFTKKQHFINLFEALTEIHMMIMAPDRKHIALAEKAYNKPFISVYNIEQGKRVQVLRAPRSTISVKQYTTITFTCKSDTIVAVAGDPDWKVLFYNIHTGTLSSVINKIGKKRKRPKVTQICCHPNDPTQMILLGNDYYQMFRCVDNEWSSYGFSGMPNVIITGTCWVSVVTTLLGTKDGRLLFLENGHVQCVYKACNISSINIATEELDNALLQDTVDTKGSDLSIDEEVRALIGFEQGFAYSCNLGEVMLFLRLSESEQNKKWAKRGVYRVCGPPVGVIDIKLIDVIQHICISPDENVIACTTLREEIFFGVIQEDFHWKQITEVNFRKLFGDIHQGPIATVSVAQWKCIFLTAGIVDRTVIVWDFKALDKLFRREFQDDIHSASIHPTGMFCLLGFTDRIRLCVVFVNNLRFIRHVAIRACSLLEFSSGGHLFAALNDVYIQVYSSITLKCLCIFKGHVEPARCIRFSSDDYFIFSSGLEGSVFKWAVKKGVRSFDYFTRRNVTCGIEFVESEDMCYLVGTDGFLRELVHGELNRTFDLALGSLYTIRLSTCGRKMFAAGEEGIIVSLPNPIYTPITYIEYAMHTAPVKKVLMTHDDNLLMSISDDGSTCFWDILPPGSDESSSSSAGISEDEDENFDLDEVEDDGKYLTHVIIDLVDWNYKKKYMLELESRIVELEKENEFILWQALSAFDRLVKITQSEFAQGVAKLEVQLNAIDRSTVTQLGEWTAMIANIEEEEQELEVAVALRSDKLFKGSKSFMEKYNMKILHVIDSTLNGFKEFSKLKNRDLINKLKEHNMLNSEIEKLEKVNIENTQKKEDETDKEICQLKKNYDAKVAEEESINTSLRSENEFLAKQCMKMNRTILKCHFRLLSLVKQKRQMQKSANKKEMVANQLRNEIAVRDEQVRRNNNALRYAISLQNSYNKHKIVMNRKVKEVQSLVDPLKLICRQTIERYNKLESRFNAKNCIILRRKKRFKQKKKLYRQIRKAMTLSWKRSEAVFRVLRKIENEINTHAAAINEPKSFNKLLSKISNQFDRKVNNLEATREIQKVNEIRRQREYLEEMVDNLKGSVKRHALQKFIFKRTATRRIAREVKNHLEEVNAHIVCSYREKKKLLSTQKAHQQSELISTTLTVHERFNQTVKPTRSHVVMKALEILNKFGTIEEETKRGMKSLQHK</sequence>